<organism evidence="2 3">
    <name type="scientific">Vannielia litorea</name>
    <dbReference type="NCBI Taxonomy" id="1217970"/>
    <lineage>
        <taxon>Bacteria</taxon>
        <taxon>Pseudomonadati</taxon>
        <taxon>Pseudomonadota</taxon>
        <taxon>Alphaproteobacteria</taxon>
        <taxon>Rhodobacterales</taxon>
        <taxon>Paracoccaceae</taxon>
        <taxon>Vannielia</taxon>
    </lineage>
</organism>
<proteinExistence type="predicted"/>
<dbReference type="Proteomes" id="UP000184932">
    <property type="component" value="Unassembled WGS sequence"/>
</dbReference>
<dbReference type="STRING" id="1217970.SAMN05444002_0618"/>
<dbReference type="OrthoDB" id="21825at2"/>
<reference evidence="3" key="1">
    <citation type="submission" date="2016-11" db="EMBL/GenBank/DDBJ databases">
        <authorList>
            <person name="Varghese N."/>
            <person name="Submissions S."/>
        </authorList>
    </citation>
    <scope>NUCLEOTIDE SEQUENCE [LARGE SCALE GENOMIC DNA]</scope>
    <source>
        <strain evidence="3">DSM 29440</strain>
    </source>
</reference>
<feature type="region of interest" description="Disordered" evidence="1">
    <location>
        <begin position="104"/>
        <end position="133"/>
    </location>
</feature>
<evidence type="ECO:0000313" key="2">
    <source>
        <dbReference type="EMBL" id="SIN80945.1"/>
    </source>
</evidence>
<evidence type="ECO:0000313" key="3">
    <source>
        <dbReference type="Proteomes" id="UP000184932"/>
    </source>
</evidence>
<dbReference type="AlphaFoldDB" id="A0A1N6ED25"/>
<gene>
    <name evidence="2" type="ORF">SAMN05444002_0618</name>
</gene>
<sequence length="401" mass="44532">MIPPEGLAENLALLKHRAGGLREIAAWLDGWNSQRLHGGPRGADAAFFNNFTRFLRERYPEAGLTPWPVALVEIAGGDREALALFFELFEDFEDGKAARARLVEKGKHGPSARPRAERKPNPMPPGADPFAPGPERALAELIEAFASGKLDRPGDGTLAALKVWLEGWAGEDRRRWAAISELAGFMAALGGQRVQKDWTRLMLPLTGPVTDRYEALASVCERLERRRREVVDKFSPVLGAPVIPDGPEPGFPALPVLRNGTPLVTCFETWATTPATRPCDGDIGRLKGWLLRWVEANRPEGEDAAVARYLHQWLGYQAKLAHTPRWEARLAVLARPEEDLWSVLSRCVAALAHRYHQVNTSQNPEFTHPVIPETEAERGGCVDLRAEAFHEWARMPDPGDR</sequence>
<name>A0A1N6ED25_9RHOB</name>
<dbReference type="RefSeq" id="WP_074254785.1">
    <property type="nucleotide sequence ID" value="NZ_FSRL01000001.1"/>
</dbReference>
<accession>A0A1N6ED25</accession>
<protein>
    <submittedName>
        <fullName evidence="2">Uncharacterized protein</fullName>
    </submittedName>
</protein>
<dbReference type="EMBL" id="FSRL01000001">
    <property type="protein sequence ID" value="SIN80945.1"/>
    <property type="molecule type" value="Genomic_DNA"/>
</dbReference>
<keyword evidence="3" id="KW-1185">Reference proteome</keyword>
<evidence type="ECO:0000256" key="1">
    <source>
        <dbReference type="SAM" id="MobiDB-lite"/>
    </source>
</evidence>